<dbReference type="GO" id="GO:0016020">
    <property type="term" value="C:membrane"/>
    <property type="evidence" value="ECO:0007669"/>
    <property type="project" value="InterPro"/>
</dbReference>
<feature type="transmembrane region" description="Helical" evidence="1">
    <location>
        <begin position="27"/>
        <end position="47"/>
    </location>
</feature>
<dbReference type="NCBIfam" id="NF008528">
    <property type="entry name" value="PRK11463.1-2"/>
    <property type="match status" value="1"/>
</dbReference>
<dbReference type="Proteomes" id="UP000093514">
    <property type="component" value="Unassembled WGS sequence"/>
</dbReference>
<reference evidence="2 3" key="2">
    <citation type="submission" date="2016-08" db="EMBL/GenBank/DDBJ databases">
        <title>Orenia metallireducens sp. nov. strain Z6, a Novel Metal-reducing Firmicute from the Deep Subsurface.</title>
        <authorList>
            <person name="Maxim B.I."/>
            <person name="Kenneth K."/>
            <person name="Flynn T.M."/>
            <person name="Oloughlin E.J."/>
            <person name="Locke R.A."/>
            <person name="Weber J.R."/>
            <person name="Egan S.M."/>
            <person name="Mackie R.I."/>
            <person name="Cann I.K."/>
        </authorList>
    </citation>
    <scope>NUCLEOTIDE SEQUENCE [LARGE SCALE GENOMIC DNA]</scope>
    <source>
        <strain evidence="2 3">Z6</strain>
    </source>
</reference>
<name>A0A1C0A6C2_9FIRM</name>
<evidence type="ECO:0000256" key="1">
    <source>
        <dbReference type="SAM" id="Phobius"/>
    </source>
</evidence>
<accession>A0A1C0A6C2</accession>
<dbReference type="AlphaFoldDB" id="A0A1C0A6C2"/>
<keyword evidence="3" id="KW-1185">Reference proteome</keyword>
<dbReference type="OrthoDB" id="9792788at2"/>
<sequence>MFLRLLLLFTIVPMVELSILINLGGYIGPLATLALVALTGVIGVSLAREQGFIVISKIKNSLDRGKLPADSLIEGLLILIGGVMLLTPGLLTDISGFMLIIPFTRNLIRDIVKNKFKVHISHKQSSFNYQDKRSNYSEVKYQAEDEWEDLSDSIDVDYEEIDD</sequence>
<dbReference type="Pfam" id="PF04186">
    <property type="entry name" value="FxsA"/>
    <property type="match status" value="1"/>
</dbReference>
<dbReference type="PANTHER" id="PTHR35335:SF1">
    <property type="entry name" value="UPF0716 PROTEIN FXSA"/>
    <property type="match status" value="1"/>
</dbReference>
<gene>
    <name evidence="2" type="ORF">U472_15245</name>
</gene>
<dbReference type="RefSeq" id="WP_068719596.1">
    <property type="nucleotide sequence ID" value="NZ_LWDV01000010.1"/>
</dbReference>
<evidence type="ECO:0000313" key="3">
    <source>
        <dbReference type="Proteomes" id="UP000093514"/>
    </source>
</evidence>
<dbReference type="PANTHER" id="PTHR35335">
    <property type="entry name" value="UPF0716 PROTEIN FXSA"/>
    <property type="match status" value="1"/>
</dbReference>
<proteinExistence type="predicted"/>
<protein>
    <submittedName>
        <fullName evidence="2">FxsA protein</fullName>
    </submittedName>
</protein>
<keyword evidence="1" id="KW-1133">Transmembrane helix</keyword>
<keyword evidence="1" id="KW-0812">Transmembrane</keyword>
<comment type="caution">
    <text evidence="2">The sequence shown here is derived from an EMBL/GenBank/DDBJ whole genome shotgun (WGS) entry which is preliminary data.</text>
</comment>
<evidence type="ECO:0000313" key="2">
    <source>
        <dbReference type="EMBL" id="OCL25684.1"/>
    </source>
</evidence>
<keyword evidence="1" id="KW-0472">Membrane</keyword>
<reference evidence="3" key="1">
    <citation type="submission" date="2016-07" db="EMBL/GenBank/DDBJ databases">
        <authorList>
            <person name="Florea S."/>
            <person name="Webb J.S."/>
            <person name="Jaromczyk J."/>
            <person name="Schardl C.L."/>
        </authorList>
    </citation>
    <scope>NUCLEOTIDE SEQUENCE [LARGE SCALE GENOMIC DNA]</scope>
    <source>
        <strain evidence="3">Z6</strain>
    </source>
</reference>
<dbReference type="EMBL" id="LWDV01000010">
    <property type="protein sequence ID" value="OCL25684.1"/>
    <property type="molecule type" value="Genomic_DNA"/>
</dbReference>
<organism evidence="2 3">
    <name type="scientific">Orenia metallireducens</name>
    <dbReference type="NCBI Taxonomy" id="1413210"/>
    <lineage>
        <taxon>Bacteria</taxon>
        <taxon>Bacillati</taxon>
        <taxon>Bacillota</taxon>
        <taxon>Clostridia</taxon>
        <taxon>Halanaerobiales</taxon>
        <taxon>Halobacteroidaceae</taxon>
        <taxon>Orenia</taxon>
    </lineage>
</organism>
<dbReference type="InterPro" id="IPR007313">
    <property type="entry name" value="FxsA"/>
</dbReference>